<dbReference type="CDD" id="cd05237">
    <property type="entry name" value="UDP_invert_4-6DH_SDR_e"/>
    <property type="match status" value="1"/>
</dbReference>
<dbReference type="PANTHER" id="PTHR43318:SF1">
    <property type="entry name" value="POLYSACCHARIDE BIOSYNTHESIS PROTEIN EPSC-RELATED"/>
    <property type="match status" value="1"/>
</dbReference>
<evidence type="ECO:0000259" key="3">
    <source>
        <dbReference type="Pfam" id="PF02719"/>
    </source>
</evidence>
<feature type="transmembrane region" description="Helical" evidence="2">
    <location>
        <begin position="12"/>
        <end position="33"/>
    </location>
</feature>
<dbReference type="OrthoDB" id="9803111at2"/>
<dbReference type="InterPro" id="IPR036291">
    <property type="entry name" value="NAD(P)-bd_dom_sf"/>
</dbReference>
<dbReference type="EMBL" id="QFZK01000011">
    <property type="protein sequence ID" value="RFO95934.1"/>
    <property type="molecule type" value="Genomic_DNA"/>
</dbReference>
<dbReference type="Pfam" id="PF13727">
    <property type="entry name" value="CoA_binding_3"/>
    <property type="match status" value="1"/>
</dbReference>
<feature type="transmembrane region" description="Helical" evidence="2">
    <location>
        <begin position="48"/>
        <end position="67"/>
    </location>
</feature>
<sequence>MNQRILTWPREVKQLIVLAMDVLLALASTWLAFGLRLDVWARPVGAQWWVYLVAPALAIPIFVRFGLYRAIFRYTGQAALNATAKAVLLYSVLLTAVLLWNHWVGVPRTLGVLQPLIFLILVGLSRAMARFWLAGLPLLGSGHTGKLLIYGAGTAGAQTASALQVSGQLKLIGFVDDDANMVGRSINGKPIFAADALLSLVSRHAITDILLAMPSATRERRNQIIQSLESLPVHVRSLPSLSDLTSGKVTVQDFRELDIEDLLGREPVPPRTDLLARDLAGQVVLVSGAGGSIGSELTRQIVQQKPRQLLLLDHSEFGLYSIHQELQAQCITEGLVVGLVPLLASVSNPERLQAVFNAYRPATVYHAAAYKHVPMVEDNPGEGVRNNVFGTLHMAQAAVNAGVHRFVLISTDKAVRPTNVMGATKRMAELVLQAFAQAHPHTLFSMVRFGNVLGSSGSVVPLFRKQLASGGPLTVTDAEVTRYFMTIPEAAQLVLQAGAMGQGGDVFVLDMGQPIKIIDLARRMLHLSGLSERTPSYPQGDIEIAITGLRPGEKLYEELLIGDNPEPTEHPRIMKAREPFLPWAELRGELQGLQVAADQNDAPAIKAVFLRHVQGYQPT</sequence>
<evidence type="ECO:0000313" key="4">
    <source>
        <dbReference type="EMBL" id="RFO95934.1"/>
    </source>
</evidence>
<evidence type="ECO:0000256" key="2">
    <source>
        <dbReference type="SAM" id="Phobius"/>
    </source>
</evidence>
<protein>
    <submittedName>
        <fullName evidence="4">Polysaccharide biosynthesis protein</fullName>
    </submittedName>
</protein>
<proteinExistence type="inferred from homology"/>
<dbReference type="PANTHER" id="PTHR43318">
    <property type="entry name" value="UDP-N-ACETYLGLUCOSAMINE 4,6-DEHYDRATASE"/>
    <property type="match status" value="1"/>
</dbReference>
<dbReference type="Proteomes" id="UP000260665">
    <property type="component" value="Unassembled WGS sequence"/>
</dbReference>
<keyword evidence="2" id="KW-0472">Membrane</keyword>
<dbReference type="SUPFAM" id="SSF51735">
    <property type="entry name" value="NAD(P)-binding Rossmann-fold domains"/>
    <property type="match status" value="2"/>
</dbReference>
<evidence type="ECO:0000256" key="1">
    <source>
        <dbReference type="ARBA" id="ARBA00007430"/>
    </source>
</evidence>
<keyword evidence="2" id="KW-0812">Transmembrane</keyword>
<feature type="domain" description="Polysaccharide biosynthesis protein CapD-like" evidence="3">
    <location>
        <begin position="284"/>
        <end position="577"/>
    </location>
</feature>
<comment type="caution">
    <text evidence="4">The sequence shown here is derived from an EMBL/GenBank/DDBJ whole genome shotgun (WGS) entry which is preliminary data.</text>
</comment>
<evidence type="ECO:0000313" key="5">
    <source>
        <dbReference type="Proteomes" id="UP000260665"/>
    </source>
</evidence>
<dbReference type="InterPro" id="IPR051203">
    <property type="entry name" value="Polysaccharide_Synthase-Rel"/>
</dbReference>
<feature type="transmembrane region" description="Helical" evidence="2">
    <location>
        <begin position="112"/>
        <end position="133"/>
    </location>
</feature>
<keyword evidence="2" id="KW-1133">Transmembrane helix</keyword>
<reference evidence="4 5" key="1">
    <citation type="submission" date="2018-05" db="EMBL/GenBank/DDBJ databases">
        <title>Rhodoferax soyangensis sp.nov., isolated from an oligotrophic freshwater lake.</title>
        <authorList>
            <person name="Park M."/>
        </authorList>
    </citation>
    <scope>NUCLEOTIDE SEQUENCE [LARGE SCALE GENOMIC DNA]</scope>
    <source>
        <strain evidence="4 5">IMCC26218</strain>
    </source>
</reference>
<dbReference type="Pfam" id="PF02719">
    <property type="entry name" value="Polysacc_synt_2"/>
    <property type="match status" value="1"/>
</dbReference>
<accession>A0A3E1R993</accession>
<dbReference type="RefSeq" id="WP_117179002.1">
    <property type="nucleotide sequence ID" value="NZ_QFZK01000011.1"/>
</dbReference>
<dbReference type="AlphaFoldDB" id="A0A3E1R993"/>
<dbReference type="InterPro" id="IPR003869">
    <property type="entry name" value="Polysac_CapD-like"/>
</dbReference>
<name>A0A3E1R993_9BURK</name>
<feature type="transmembrane region" description="Helical" evidence="2">
    <location>
        <begin position="79"/>
        <end position="100"/>
    </location>
</feature>
<keyword evidence="5" id="KW-1185">Reference proteome</keyword>
<gene>
    <name evidence="4" type="ORF">DIC66_16030</name>
</gene>
<comment type="similarity">
    <text evidence="1">Belongs to the polysaccharide synthase family.</text>
</comment>
<organism evidence="4 5">
    <name type="scientific">Rhodoferax lacus</name>
    <dbReference type="NCBI Taxonomy" id="2184758"/>
    <lineage>
        <taxon>Bacteria</taxon>
        <taxon>Pseudomonadati</taxon>
        <taxon>Pseudomonadota</taxon>
        <taxon>Betaproteobacteria</taxon>
        <taxon>Burkholderiales</taxon>
        <taxon>Comamonadaceae</taxon>
        <taxon>Rhodoferax</taxon>
    </lineage>
</organism>
<dbReference type="Gene3D" id="3.40.50.720">
    <property type="entry name" value="NAD(P)-binding Rossmann-like Domain"/>
    <property type="match status" value="2"/>
</dbReference>